<dbReference type="EMBL" id="FZOR01000027">
    <property type="protein sequence ID" value="SNT40037.1"/>
    <property type="molecule type" value="Genomic_DNA"/>
</dbReference>
<dbReference type="RefSeq" id="WP_218826823.1">
    <property type="nucleotide sequence ID" value="NZ_FZOR01000027.1"/>
</dbReference>
<organism evidence="1 2">
    <name type="scientific">Actinomadura meyerae</name>
    <dbReference type="NCBI Taxonomy" id="240840"/>
    <lineage>
        <taxon>Bacteria</taxon>
        <taxon>Bacillati</taxon>
        <taxon>Actinomycetota</taxon>
        <taxon>Actinomycetes</taxon>
        <taxon>Streptosporangiales</taxon>
        <taxon>Thermomonosporaceae</taxon>
        <taxon>Actinomadura</taxon>
    </lineage>
</organism>
<proteinExistence type="predicted"/>
<dbReference type="Gene3D" id="3.40.50.880">
    <property type="match status" value="1"/>
</dbReference>
<protein>
    <submittedName>
        <fullName evidence="1">Uncharacterized protein</fullName>
    </submittedName>
</protein>
<gene>
    <name evidence="1" type="ORF">SAMN05443665_102739</name>
</gene>
<dbReference type="SUPFAM" id="SSF52317">
    <property type="entry name" value="Class I glutamine amidotransferase-like"/>
    <property type="match status" value="1"/>
</dbReference>
<evidence type="ECO:0000313" key="1">
    <source>
        <dbReference type="EMBL" id="SNT40037.1"/>
    </source>
</evidence>
<dbReference type="AlphaFoldDB" id="A0A239MAN4"/>
<evidence type="ECO:0000313" key="2">
    <source>
        <dbReference type="Proteomes" id="UP000198318"/>
    </source>
</evidence>
<dbReference type="InterPro" id="IPR029062">
    <property type="entry name" value="Class_I_gatase-like"/>
</dbReference>
<sequence length="85" mass="8773">MNIGSYRLRRQAPRAGGLWFTGHDDAGQVRIAELAGHPFYLATLFQPEPAGDGTRPHPVIAAFLAAAAGAGRPPGMSDASATMGG</sequence>
<reference evidence="1 2" key="1">
    <citation type="submission" date="2017-06" db="EMBL/GenBank/DDBJ databases">
        <authorList>
            <person name="Kim H.J."/>
            <person name="Triplett B.A."/>
        </authorList>
    </citation>
    <scope>NUCLEOTIDE SEQUENCE [LARGE SCALE GENOMIC DNA]</scope>
    <source>
        <strain evidence="1 2">DSM 44715</strain>
    </source>
</reference>
<accession>A0A239MAN4</accession>
<name>A0A239MAN4_9ACTN</name>
<dbReference type="Proteomes" id="UP000198318">
    <property type="component" value="Unassembled WGS sequence"/>
</dbReference>
<keyword evidence="2" id="KW-1185">Reference proteome</keyword>